<dbReference type="AlphaFoldDB" id="A0AAW1NZL3"/>
<dbReference type="InterPro" id="IPR016162">
    <property type="entry name" value="Ald_DH_N"/>
</dbReference>
<keyword evidence="3" id="KW-0520">NAD</keyword>
<evidence type="ECO:0000313" key="8">
    <source>
        <dbReference type="EMBL" id="KAK9800199.1"/>
    </source>
</evidence>
<dbReference type="InterPro" id="IPR015590">
    <property type="entry name" value="Aldehyde_DH_dom"/>
</dbReference>
<dbReference type="FunFam" id="3.40.605.10:FF:000026">
    <property type="entry name" value="Aldehyde dehydrogenase, putative"/>
    <property type="match status" value="1"/>
</dbReference>
<dbReference type="Gene3D" id="3.40.605.10">
    <property type="entry name" value="Aldehyde Dehydrogenase, Chain A, domain 1"/>
    <property type="match status" value="1"/>
</dbReference>
<dbReference type="PANTHER" id="PTHR11699">
    <property type="entry name" value="ALDEHYDE DEHYDROGENASE-RELATED"/>
    <property type="match status" value="1"/>
</dbReference>
<evidence type="ECO:0000256" key="6">
    <source>
        <dbReference type="SAM" id="MobiDB-lite"/>
    </source>
</evidence>
<evidence type="ECO:0000259" key="7">
    <source>
        <dbReference type="Pfam" id="PF00171"/>
    </source>
</evidence>
<evidence type="ECO:0000256" key="5">
    <source>
        <dbReference type="RuleBase" id="RU003345"/>
    </source>
</evidence>
<evidence type="ECO:0000256" key="4">
    <source>
        <dbReference type="PROSITE-ProRule" id="PRU10007"/>
    </source>
</evidence>
<dbReference type="PROSITE" id="PS00687">
    <property type="entry name" value="ALDEHYDE_DEHYDR_GLU"/>
    <property type="match status" value="1"/>
</dbReference>
<dbReference type="InterPro" id="IPR016163">
    <property type="entry name" value="Ald_DH_C"/>
</dbReference>
<protein>
    <recommendedName>
        <fullName evidence="7">Aldehyde dehydrogenase domain-containing protein</fullName>
    </recommendedName>
</protein>
<dbReference type="EMBL" id="JALJOQ010000085">
    <property type="protein sequence ID" value="KAK9800199.1"/>
    <property type="molecule type" value="Genomic_DNA"/>
</dbReference>
<dbReference type="PROSITE" id="PS00070">
    <property type="entry name" value="ALDEHYDE_DEHYDR_CYS"/>
    <property type="match status" value="1"/>
</dbReference>
<dbReference type="Pfam" id="PF00171">
    <property type="entry name" value="Aldedh"/>
    <property type="match status" value="1"/>
</dbReference>
<proteinExistence type="inferred from homology"/>
<organism evidence="8 9">
    <name type="scientific">Symbiochloris irregularis</name>
    <dbReference type="NCBI Taxonomy" id="706552"/>
    <lineage>
        <taxon>Eukaryota</taxon>
        <taxon>Viridiplantae</taxon>
        <taxon>Chlorophyta</taxon>
        <taxon>core chlorophytes</taxon>
        <taxon>Trebouxiophyceae</taxon>
        <taxon>Trebouxiales</taxon>
        <taxon>Trebouxiaceae</taxon>
        <taxon>Symbiochloris</taxon>
    </lineage>
</organism>
<dbReference type="InterPro" id="IPR016161">
    <property type="entry name" value="Ald_DH/histidinol_DH"/>
</dbReference>
<feature type="domain" description="Aldehyde dehydrogenase" evidence="7">
    <location>
        <begin position="64"/>
        <end position="524"/>
    </location>
</feature>
<feature type="active site" evidence="4">
    <location>
        <position position="301"/>
    </location>
</feature>
<dbReference type="Gene3D" id="3.40.309.10">
    <property type="entry name" value="Aldehyde Dehydrogenase, Chain A, domain 2"/>
    <property type="match status" value="1"/>
</dbReference>
<feature type="compositionally biased region" description="Basic and acidic residues" evidence="6">
    <location>
        <begin position="1"/>
        <end position="12"/>
    </location>
</feature>
<dbReference type="GO" id="GO:0004029">
    <property type="term" value="F:aldehyde dehydrogenase (NAD+) activity"/>
    <property type="evidence" value="ECO:0007669"/>
    <property type="project" value="UniProtKB-ARBA"/>
</dbReference>
<dbReference type="InterPro" id="IPR029510">
    <property type="entry name" value="Ald_DH_CS_GLU"/>
</dbReference>
<comment type="similarity">
    <text evidence="1 5">Belongs to the aldehyde dehydrogenase family.</text>
</comment>
<evidence type="ECO:0000313" key="9">
    <source>
        <dbReference type="Proteomes" id="UP001465755"/>
    </source>
</evidence>
<name>A0AAW1NZL3_9CHLO</name>
<gene>
    <name evidence="8" type="ORF">WJX73_008189</name>
</gene>
<dbReference type="FunFam" id="3.40.309.10:FF:000001">
    <property type="entry name" value="Mitochondrial aldehyde dehydrogenase 2"/>
    <property type="match status" value="1"/>
</dbReference>
<evidence type="ECO:0000256" key="1">
    <source>
        <dbReference type="ARBA" id="ARBA00009986"/>
    </source>
</evidence>
<dbReference type="Proteomes" id="UP001465755">
    <property type="component" value="Unassembled WGS sequence"/>
</dbReference>
<keyword evidence="9" id="KW-1185">Reference proteome</keyword>
<dbReference type="CDD" id="cd07091">
    <property type="entry name" value="ALDH_F1-2_Ald2-like"/>
    <property type="match status" value="1"/>
</dbReference>
<reference evidence="8 9" key="1">
    <citation type="journal article" date="2024" name="Nat. Commun.">
        <title>Phylogenomics reveals the evolutionary origins of lichenization in chlorophyte algae.</title>
        <authorList>
            <person name="Puginier C."/>
            <person name="Libourel C."/>
            <person name="Otte J."/>
            <person name="Skaloud P."/>
            <person name="Haon M."/>
            <person name="Grisel S."/>
            <person name="Petersen M."/>
            <person name="Berrin J.G."/>
            <person name="Delaux P.M."/>
            <person name="Dal Grande F."/>
            <person name="Keller J."/>
        </authorList>
    </citation>
    <scope>NUCLEOTIDE SEQUENCE [LARGE SCALE GENOMIC DNA]</scope>
    <source>
        <strain evidence="8 9">SAG 2036</strain>
    </source>
</reference>
<dbReference type="GO" id="GO:0005739">
    <property type="term" value="C:mitochondrion"/>
    <property type="evidence" value="ECO:0007669"/>
    <property type="project" value="UniProtKB-ARBA"/>
</dbReference>
<sequence>MRREDSSLEEGLKSPFSTSHASSSVRAQAAVLEKAEQKYGSAHPAAKTVKPKFVIGGELVDSVTGGTFETLDPRSGDVIHNVADGSKQDVDNAVAAARKAFDEGPWPRMGGAGRGKLMLKLADLMDKHADELAALETLDNGKPYKVARNADIPMAIDHFRYFAGWADKIHGKTIPVNPDMAGPMFGYSLKEPIGVVGQITPFNFPLLMAAWKTAPALATGCTIVLKVAEQTPLTGLRLGELALEAGFPPGVLNVVTGGGASTGEELVVHRDVDKIAFTGSTEVGKIILKNAADTVKNVTMELGGKSPIILCKDADLDNAIELIHNAVFYNHGQNCCAGSRLFVHKSIHDEVAHRLAERAKARVVGDPFADDTEQGPQVDEAQMKKILGYIESGQEQGAQLLTGGKRHGDKGFYVEPTVFGNVKDHMDIAVDEIFGPVQQIMTFDDTDDVLRRANNTDYGLAAGVFSQNIGLANKLARGLKAGTVWVNTYNVFDHSMPFGGYKQSGIGREKGDEVLGNYLQTKAVYQALDGPTWA</sequence>
<feature type="compositionally biased region" description="Polar residues" evidence="6">
    <location>
        <begin position="15"/>
        <end position="25"/>
    </location>
</feature>
<feature type="region of interest" description="Disordered" evidence="6">
    <location>
        <begin position="1"/>
        <end position="25"/>
    </location>
</feature>
<dbReference type="GO" id="GO:0019752">
    <property type="term" value="P:carboxylic acid metabolic process"/>
    <property type="evidence" value="ECO:0007669"/>
    <property type="project" value="UniProtKB-ARBA"/>
</dbReference>
<dbReference type="InterPro" id="IPR016160">
    <property type="entry name" value="Ald_DH_CS_CYS"/>
</dbReference>
<accession>A0AAW1NZL3</accession>
<evidence type="ECO:0000256" key="3">
    <source>
        <dbReference type="ARBA" id="ARBA00023027"/>
    </source>
</evidence>
<keyword evidence="2 5" id="KW-0560">Oxidoreductase</keyword>
<dbReference type="SUPFAM" id="SSF53720">
    <property type="entry name" value="ALDH-like"/>
    <property type="match status" value="1"/>
</dbReference>
<dbReference type="FunFam" id="3.40.605.10:FF:000011">
    <property type="entry name" value="ALD5p Mitochondrial aldehyde dehydrogenase"/>
    <property type="match status" value="1"/>
</dbReference>
<comment type="caution">
    <text evidence="8">The sequence shown here is derived from an EMBL/GenBank/DDBJ whole genome shotgun (WGS) entry which is preliminary data.</text>
</comment>
<evidence type="ECO:0000256" key="2">
    <source>
        <dbReference type="ARBA" id="ARBA00023002"/>
    </source>
</evidence>